<evidence type="ECO:0000256" key="3">
    <source>
        <dbReference type="ARBA" id="ARBA00022801"/>
    </source>
</evidence>
<sequence length="175" mass="19761">MAIRSDQYHLAQISEILYHHSVNYPGSPTQILDHVFIGNYKDAENIAKLQSHGITHVLNCAAFRKCLRNPYPTDSGITDYEQFEADDCESYSILQHFPRAREFIDRAKHQGGKVLIHCAMGVNRSGAICVAYVMVDQKVTLIDAIRKVKGKRNAVLCNKGFQRQLIGFARQKGLL</sequence>
<dbReference type="CDD" id="cd14498">
    <property type="entry name" value="DSP"/>
    <property type="match status" value="1"/>
</dbReference>
<dbReference type="STRING" id="283909.R7TC89"/>
<keyword evidence="3" id="KW-0378">Hydrolase</keyword>
<reference evidence="9" key="1">
    <citation type="submission" date="2012-12" db="EMBL/GenBank/DDBJ databases">
        <authorList>
            <person name="Hellsten U."/>
            <person name="Grimwood J."/>
            <person name="Chapman J.A."/>
            <person name="Shapiro H."/>
            <person name="Aerts A."/>
            <person name="Otillar R.P."/>
            <person name="Terry A.Y."/>
            <person name="Boore J.L."/>
            <person name="Simakov O."/>
            <person name="Marletaz F."/>
            <person name="Cho S.-J."/>
            <person name="Edsinger-Gonzales E."/>
            <person name="Havlak P."/>
            <person name="Kuo D.-H."/>
            <person name="Larsson T."/>
            <person name="Lv J."/>
            <person name="Arendt D."/>
            <person name="Savage R."/>
            <person name="Osoegawa K."/>
            <person name="de Jong P."/>
            <person name="Lindberg D.R."/>
            <person name="Seaver E.C."/>
            <person name="Weisblat D.A."/>
            <person name="Putnam N.H."/>
            <person name="Grigoriev I.V."/>
            <person name="Rokhsar D.S."/>
        </authorList>
    </citation>
    <scope>NUCLEOTIDE SEQUENCE</scope>
    <source>
        <strain evidence="9">I ESC-2004</strain>
    </source>
</reference>
<dbReference type="HOGENOM" id="CLU_027074_11_3_1"/>
<comment type="similarity">
    <text evidence="1">Belongs to the protein-tyrosine phosphatase family. Non-receptor class dual specificity subfamily.</text>
</comment>
<dbReference type="PANTHER" id="PTHR10159">
    <property type="entry name" value="DUAL SPECIFICITY PROTEIN PHOSPHATASE"/>
    <property type="match status" value="1"/>
</dbReference>
<evidence type="ECO:0000313" key="9">
    <source>
        <dbReference type="Proteomes" id="UP000014760"/>
    </source>
</evidence>
<feature type="domain" description="Tyrosine-protein phosphatase" evidence="5">
    <location>
        <begin position="27"/>
        <end position="174"/>
    </location>
</feature>
<dbReference type="GO" id="GO:0043409">
    <property type="term" value="P:negative regulation of MAPK cascade"/>
    <property type="evidence" value="ECO:0007669"/>
    <property type="project" value="TreeGrafter"/>
</dbReference>
<evidence type="ECO:0000313" key="8">
    <source>
        <dbReference type="EnsemblMetazoa" id="CapteP118704"/>
    </source>
</evidence>
<dbReference type="SMART" id="SM00195">
    <property type="entry name" value="DSPc"/>
    <property type="match status" value="1"/>
</dbReference>
<evidence type="ECO:0000259" key="5">
    <source>
        <dbReference type="PROSITE" id="PS50054"/>
    </source>
</evidence>
<accession>R7TC89</accession>
<dbReference type="InterPro" id="IPR000387">
    <property type="entry name" value="Tyr_Pase_dom"/>
</dbReference>
<proteinExistence type="inferred from homology"/>
<dbReference type="GO" id="GO:0005737">
    <property type="term" value="C:cytoplasm"/>
    <property type="evidence" value="ECO:0007669"/>
    <property type="project" value="TreeGrafter"/>
</dbReference>
<dbReference type="OMA" id="HAKGHRS"/>
<dbReference type="InterPro" id="IPR029021">
    <property type="entry name" value="Prot-tyrosine_phosphatase-like"/>
</dbReference>
<dbReference type="GO" id="GO:0004725">
    <property type="term" value="F:protein tyrosine phosphatase activity"/>
    <property type="evidence" value="ECO:0007669"/>
    <property type="project" value="UniProtKB-EC"/>
</dbReference>
<protein>
    <recommendedName>
        <fullName evidence="2">protein-tyrosine-phosphatase</fullName>
        <ecNumber evidence="2">3.1.3.48</ecNumber>
    </recommendedName>
</protein>
<dbReference type="InterPro" id="IPR016130">
    <property type="entry name" value="Tyr_Pase_AS"/>
</dbReference>
<dbReference type="Pfam" id="PF00782">
    <property type="entry name" value="DSPc"/>
    <property type="match status" value="1"/>
</dbReference>
<evidence type="ECO:0000256" key="4">
    <source>
        <dbReference type="ARBA" id="ARBA00022912"/>
    </source>
</evidence>
<keyword evidence="4" id="KW-0904">Protein phosphatase</keyword>
<dbReference type="EC" id="3.1.3.48" evidence="2"/>
<dbReference type="PANTHER" id="PTHR10159:SF529">
    <property type="entry name" value="TYROSINE-PROTEIN PHOSPHATASE DOMAIN-CONTAINING PROTEIN"/>
    <property type="match status" value="1"/>
</dbReference>
<dbReference type="EMBL" id="AMQN01003420">
    <property type="status" value="NOT_ANNOTATED_CDS"/>
    <property type="molecule type" value="Genomic_DNA"/>
</dbReference>
<dbReference type="EnsemblMetazoa" id="CapteT118704">
    <property type="protein sequence ID" value="CapteP118704"/>
    <property type="gene ID" value="CapteG118704"/>
</dbReference>
<feature type="domain" description="Tyrosine specific protein phosphatases" evidence="6">
    <location>
        <begin position="95"/>
        <end position="156"/>
    </location>
</feature>
<dbReference type="PROSITE" id="PS50054">
    <property type="entry name" value="TYR_PHOSPHATASE_DUAL"/>
    <property type="match status" value="1"/>
</dbReference>
<reference evidence="8" key="3">
    <citation type="submission" date="2015-06" db="UniProtKB">
        <authorList>
            <consortium name="EnsemblMetazoa"/>
        </authorList>
    </citation>
    <scope>IDENTIFICATION</scope>
</reference>
<gene>
    <name evidence="7" type="ORF">CAPTEDRAFT_118704</name>
</gene>
<organism evidence="7">
    <name type="scientific">Capitella teleta</name>
    <name type="common">Polychaete worm</name>
    <dbReference type="NCBI Taxonomy" id="283909"/>
    <lineage>
        <taxon>Eukaryota</taxon>
        <taxon>Metazoa</taxon>
        <taxon>Spiralia</taxon>
        <taxon>Lophotrochozoa</taxon>
        <taxon>Annelida</taxon>
        <taxon>Polychaeta</taxon>
        <taxon>Sedentaria</taxon>
        <taxon>Scolecida</taxon>
        <taxon>Capitellidae</taxon>
        <taxon>Capitella</taxon>
    </lineage>
</organism>
<dbReference type="InterPro" id="IPR000340">
    <property type="entry name" value="Dual-sp_phosphatase_cat-dom"/>
</dbReference>
<evidence type="ECO:0000256" key="2">
    <source>
        <dbReference type="ARBA" id="ARBA00013064"/>
    </source>
</evidence>
<evidence type="ECO:0000256" key="1">
    <source>
        <dbReference type="ARBA" id="ARBA00008601"/>
    </source>
</evidence>
<dbReference type="AlphaFoldDB" id="R7TC89"/>
<name>R7TC89_CAPTE</name>
<dbReference type="PROSITE" id="PS00383">
    <property type="entry name" value="TYR_PHOSPHATASE_1"/>
    <property type="match status" value="1"/>
</dbReference>
<dbReference type="Gene3D" id="3.90.190.10">
    <property type="entry name" value="Protein tyrosine phosphatase superfamily"/>
    <property type="match status" value="1"/>
</dbReference>
<evidence type="ECO:0000313" key="7">
    <source>
        <dbReference type="EMBL" id="ELT88711.1"/>
    </source>
</evidence>
<dbReference type="OrthoDB" id="2017893at2759"/>
<evidence type="ECO:0000259" key="6">
    <source>
        <dbReference type="PROSITE" id="PS50056"/>
    </source>
</evidence>
<dbReference type="SUPFAM" id="SSF52799">
    <property type="entry name" value="(Phosphotyrosine protein) phosphatases II"/>
    <property type="match status" value="1"/>
</dbReference>
<dbReference type="PROSITE" id="PS50056">
    <property type="entry name" value="TYR_PHOSPHATASE_2"/>
    <property type="match status" value="1"/>
</dbReference>
<dbReference type="EMBL" id="KB311733">
    <property type="protein sequence ID" value="ELT88711.1"/>
    <property type="molecule type" value="Genomic_DNA"/>
</dbReference>
<reference evidence="7 9" key="2">
    <citation type="journal article" date="2013" name="Nature">
        <title>Insights into bilaterian evolution from three spiralian genomes.</title>
        <authorList>
            <person name="Simakov O."/>
            <person name="Marletaz F."/>
            <person name="Cho S.J."/>
            <person name="Edsinger-Gonzales E."/>
            <person name="Havlak P."/>
            <person name="Hellsten U."/>
            <person name="Kuo D.H."/>
            <person name="Larsson T."/>
            <person name="Lv J."/>
            <person name="Arendt D."/>
            <person name="Savage R."/>
            <person name="Osoegawa K."/>
            <person name="de Jong P."/>
            <person name="Grimwood J."/>
            <person name="Chapman J.A."/>
            <person name="Shapiro H."/>
            <person name="Aerts A."/>
            <person name="Otillar R.P."/>
            <person name="Terry A.Y."/>
            <person name="Boore J.L."/>
            <person name="Grigoriev I.V."/>
            <person name="Lindberg D.R."/>
            <person name="Seaver E.C."/>
            <person name="Weisblat D.A."/>
            <person name="Putnam N.H."/>
            <person name="Rokhsar D.S."/>
        </authorList>
    </citation>
    <scope>NUCLEOTIDE SEQUENCE</scope>
    <source>
        <strain evidence="7 9">I ESC-2004</strain>
    </source>
</reference>
<dbReference type="Proteomes" id="UP000014760">
    <property type="component" value="Unassembled WGS sequence"/>
</dbReference>
<keyword evidence="9" id="KW-1185">Reference proteome</keyword>
<dbReference type="FunCoup" id="R7TC89">
    <property type="interactions" value="162"/>
</dbReference>
<dbReference type="InterPro" id="IPR020422">
    <property type="entry name" value="TYR_PHOSPHATASE_DUAL_dom"/>
</dbReference>